<dbReference type="InterPro" id="IPR051177">
    <property type="entry name" value="CIK-Related_Protein"/>
</dbReference>
<feature type="region of interest" description="Disordered" evidence="1">
    <location>
        <begin position="563"/>
        <end position="592"/>
    </location>
</feature>
<dbReference type="Gene3D" id="3.30.200.20">
    <property type="entry name" value="Phosphorylase Kinase, domain 1"/>
    <property type="match status" value="1"/>
</dbReference>
<dbReference type="Proteomes" id="UP001201812">
    <property type="component" value="Unassembled WGS sequence"/>
</dbReference>
<dbReference type="InterPro" id="IPR011989">
    <property type="entry name" value="ARM-like"/>
</dbReference>
<dbReference type="SUPFAM" id="SSF48371">
    <property type="entry name" value="ARM repeat"/>
    <property type="match status" value="1"/>
</dbReference>
<dbReference type="PANTHER" id="PTHR12984">
    <property type="entry name" value="SCY1-RELATED S/T PROTEIN KINASE-LIKE"/>
    <property type="match status" value="1"/>
</dbReference>
<evidence type="ECO:0000313" key="3">
    <source>
        <dbReference type="Proteomes" id="UP001201812"/>
    </source>
</evidence>
<evidence type="ECO:0000313" key="2">
    <source>
        <dbReference type="EMBL" id="KAI1720702.1"/>
    </source>
</evidence>
<proteinExistence type="predicted"/>
<sequence length="722" mass="80008">MASVLSSFFSRDPRTAFPYELPSDSFTNYKGTFLGHSLKKAESNEKATCFWTNSWNSSLKLQAQKLKTLRHPNILTYLDFLEVESSVYLITEPCRPLEYYLSEIKLTDTQKELLVSWGLYQILNCLKFLHGEAKIEQNNIKESIYVTASGDWKLSGFQNTAPFSSPQRDLNDLAAVIWQIFNGFKSDVPESASRSITRIPKRLQPLYKRLETRGKSTAVSDLLTESRATGGFMKNKFVDTLLFLDEFQLKESSEKQHFFSTLKDNLDMFPEDVAKYKILPKLIHSYEYGDAGSVILGPMFKLAKLLDEDEYQYRIVPCLVKLFSSTDRTTRVKLLEGMDEYAPHLKPQIINDSIFGNLVSGFTDTSPAVRESTVKAMVTFAEKLNYHNLNNDLMKYLARLQGGDEQPGIRTNTTICLGKIGCYIDPSHRQRILISAFTRALKDPFPPARMSGVLALSATQQYYSLVEVASKILPALCLLTVDPEKQVRDQGFKAINGFLEKLEKASENPELIPEMEAQVKAGGKSSLLSADKVPQWAGWALKALSGKFYKSSTQNSAGASITNATKSYGSSSNIPVASTGTAARSTTPSTNDIISMDENVASSKSSQAGDLLDGWGELEDEADVDSESKDVQEVSEFGIGDDWNSPSEPQKEESIDGWGAEWEQPSAMSSNASTSRPGKHNSQQSTVKAAPKVAKGGPMKLGAKKVSNTANTIADLEKDLFK</sequence>
<accession>A0AAD4RAK7</accession>
<name>A0AAD4RAK7_9BILA</name>
<dbReference type="Gene3D" id="1.25.10.10">
    <property type="entry name" value="Leucine-rich Repeat Variant"/>
    <property type="match status" value="1"/>
</dbReference>
<keyword evidence="2" id="KW-0418">Kinase</keyword>
<keyword evidence="3" id="KW-1185">Reference proteome</keyword>
<keyword evidence="2" id="KW-0808">Transferase</keyword>
<gene>
    <name evidence="2" type="ORF">DdX_04945</name>
</gene>
<evidence type="ECO:0000256" key="1">
    <source>
        <dbReference type="SAM" id="MobiDB-lite"/>
    </source>
</evidence>
<feature type="region of interest" description="Disordered" evidence="1">
    <location>
        <begin position="620"/>
        <end position="703"/>
    </location>
</feature>
<dbReference type="InterPro" id="IPR016024">
    <property type="entry name" value="ARM-type_fold"/>
</dbReference>
<dbReference type="EMBL" id="JAKKPZ010000005">
    <property type="protein sequence ID" value="KAI1720702.1"/>
    <property type="molecule type" value="Genomic_DNA"/>
</dbReference>
<feature type="compositionally biased region" description="Polar residues" evidence="1">
    <location>
        <begin position="666"/>
        <end position="687"/>
    </location>
</feature>
<comment type="caution">
    <text evidence="2">The sequence shown here is derived from an EMBL/GenBank/DDBJ whole genome shotgun (WGS) entry which is preliminary data.</text>
</comment>
<dbReference type="AlphaFoldDB" id="A0AAD4RAK7"/>
<dbReference type="InterPro" id="IPR011009">
    <property type="entry name" value="Kinase-like_dom_sf"/>
</dbReference>
<protein>
    <submittedName>
        <fullName evidence="2">Protein kinase domain-containing protein</fullName>
    </submittedName>
</protein>
<dbReference type="Gene3D" id="1.10.510.10">
    <property type="entry name" value="Transferase(Phosphotransferase) domain 1"/>
    <property type="match status" value="1"/>
</dbReference>
<dbReference type="GO" id="GO:0016301">
    <property type="term" value="F:kinase activity"/>
    <property type="evidence" value="ECO:0007669"/>
    <property type="project" value="UniProtKB-KW"/>
</dbReference>
<reference evidence="2" key="1">
    <citation type="submission" date="2022-01" db="EMBL/GenBank/DDBJ databases">
        <title>Genome Sequence Resource for Two Populations of Ditylenchus destructor, the Migratory Endoparasitic Phytonematode.</title>
        <authorList>
            <person name="Zhang H."/>
            <person name="Lin R."/>
            <person name="Xie B."/>
        </authorList>
    </citation>
    <scope>NUCLEOTIDE SEQUENCE</scope>
    <source>
        <strain evidence="2">BazhouSP</strain>
    </source>
</reference>
<dbReference type="PANTHER" id="PTHR12984:SF3">
    <property type="entry name" value="N-TERMINAL KINASE-LIKE PROTEIN"/>
    <property type="match status" value="1"/>
</dbReference>
<dbReference type="SUPFAM" id="SSF56112">
    <property type="entry name" value="Protein kinase-like (PK-like)"/>
    <property type="match status" value="1"/>
</dbReference>
<organism evidence="2 3">
    <name type="scientific">Ditylenchus destructor</name>
    <dbReference type="NCBI Taxonomy" id="166010"/>
    <lineage>
        <taxon>Eukaryota</taxon>
        <taxon>Metazoa</taxon>
        <taxon>Ecdysozoa</taxon>
        <taxon>Nematoda</taxon>
        <taxon>Chromadorea</taxon>
        <taxon>Rhabditida</taxon>
        <taxon>Tylenchina</taxon>
        <taxon>Tylenchomorpha</taxon>
        <taxon>Sphaerularioidea</taxon>
        <taxon>Anguinidae</taxon>
        <taxon>Anguininae</taxon>
        <taxon>Ditylenchus</taxon>
    </lineage>
</organism>